<dbReference type="RefSeq" id="WP_002636144.1">
    <property type="nucleotide sequence ID" value="NZ_CP012109.1"/>
</dbReference>
<dbReference type="Proteomes" id="UP000009026">
    <property type="component" value="Chromosome"/>
</dbReference>
<dbReference type="OrthoDB" id="9813612at2"/>
<dbReference type="InterPro" id="IPR050596">
    <property type="entry name" value="AspAT/PAT-like"/>
</dbReference>
<dbReference type="GO" id="GO:0006520">
    <property type="term" value="P:amino acid metabolic process"/>
    <property type="evidence" value="ECO:0007669"/>
    <property type="project" value="InterPro"/>
</dbReference>
<accession>A0A0H4X345</accession>
<dbReference type="AlphaFoldDB" id="A0A0H4X345"/>
<gene>
    <name evidence="7" type="ORF">A176_006496</name>
</gene>
<dbReference type="InterPro" id="IPR015424">
    <property type="entry name" value="PyrdxlP-dep_Trfase"/>
</dbReference>
<dbReference type="PATRIC" id="fig|1297742.4.peg.6585"/>
<dbReference type="InterPro" id="IPR015421">
    <property type="entry name" value="PyrdxlP-dep_Trfase_major"/>
</dbReference>
<dbReference type="GO" id="GO:0008483">
    <property type="term" value="F:transaminase activity"/>
    <property type="evidence" value="ECO:0007669"/>
    <property type="project" value="UniProtKB-KW"/>
</dbReference>
<name>A0A0H4X345_9BACT</name>
<evidence type="ECO:0000259" key="6">
    <source>
        <dbReference type="Pfam" id="PF00155"/>
    </source>
</evidence>
<dbReference type="PANTHER" id="PTHR46383:SF1">
    <property type="entry name" value="ASPARTATE AMINOTRANSFERASE"/>
    <property type="match status" value="1"/>
</dbReference>
<evidence type="ECO:0000313" key="8">
    <source>
        <dbReference type="Proteomes" id="UP000009026"/>
    </source>
</evidence>
<organism evidence="7 8">
    <name type="scientific">Pseudomyxococcus hansupus</name>
    <dbReference type="NCBI Taxonomy" id="1297742"/>
    <lineage>
        <taxon>Bacteria</taxon>
        <taxon>Pseudomonadati</taxon>
        <taxon>Myxococcota</taxon>
        <taxon>Myxococcia</taxon>
        <taxon>Myxococcales</taxon>
        <taxon>Cystobacterineae</taxon>
        <taxon>Myxococcaceae</taxon>
        <taxon>Pseudomyxococcus</taxon>
    </lineage>
</organism>
<dbReference type="EMBL" id="CP012109">
    <property type="protein sequence ID" value="AKQ69584.1"/>
    <property type="molecule type" value="Genomic_DNA"/>
</dbReference>
<dbReference type="CDD" id="cd00609">
    <property type="entry name" value="AAT_like"/>
    <property type="match status" value="1"/>
</dbReference>
<dbReference type="Pfam" id="PF00155">
    <property type="entry name" value="Aminotran_1_2"/>
    <property type="match status" value="1"/>
</dbReference>
<keyword evidence="5" id="KW-0663">Pyridoxal phosphate</keyword>
<protein>
    <submittedName>
        <fullName evidence="7">Aspartate aminotransferase</fullName>
    </submittedName>
</protein>
<evidence type="ECO:0000256" key="3">
    <source>
        <dbReference type="ARBA" id="ARBA00022576"/>
    </source>
</evidence>
<keyword evidence="3 7" id="KW-0032">Aminotransferase</keyword>
<evidence type="ECO:0000256" key="1">
    <source>
        <dbReference type="ARBA" id="ARBA00001933"/>
    </source>
</evidence>
<evidence type="ECO:0000256" key="5">
    <source>
        <dbReference type="ARBA" id="ARBA00022898"/>
    </source>
</evidence>
<comment type="cofactor">
    <cofactor evidence="1">
        <name>pyridoxal 5'-phosphate</name>
        <dbReference type="ChEBI" id="CHEBI:597326"/>
    </cofactor>
</comment>
<keyword evidence="4 7" id="KW-0808">Transferase</keyword>
<dbReference type="InterPro" id="IPR004839">
    <property type="entry name" value="Aminotransferase_I/II_large"/>
</dbReference>
<keyword evidence="8" id="KW-1185">Reference proteome</keyword>
<dbReference type="PANTHER" id="PTHR46383">
    <property type="entry name" value="ASPARTATE AMINOTRANSFERASE"/>
    <property type="match status" value="1"/>
</dbReference>
<dbReference type="GO" id="GO:0030170">
    <property type="term" value="F:pyridoxal phosphate binding"/>
    <property type="evidence" value="ECO:0007669"/>
    <property type="project" value="InterPro"/>
</dbReference>
<evidence type="ECO:0000256" key="4">
    <source>
        <dbReference type="ARBA" id="ARBA00022679"/>
    </source>
</evidence>
<dbReference type="Gene3D" id="3.90.1150.10">
    <property type="entry name" value="Aspartate Aminotransferase, domain 1"/>
    <property type="match status" value="1"/>
</dbReference>
<dbReference type="SUPFAM" id="SSF53383">
    <property type="entry name" value="PLP-dependent transferases"/>
    <property type="match status" value="1"/>
</dbReference>
<dbReference type="eggNOG" id="COG0436">
    <property type="taxonomic scope" value="Bacteria"/>
</dbReference>
<comment type="similarity">
    <text evidence="2">Belongs to the class-I pyridoxal-phosphate-dependent aminotransferase family.</text>
</comment>
<evidence type="ECO:0000313" key="7">
    <source>
        <dbReference type="EMBL" id="AKQ69584.1"/>
    </source>
</evidence>
<sequence length="434" mass="47016">MAPLDLTSLPRPSKDDATVGTMARGIVGSEILRIAAEIRERVAQGQKVCNLTVGDFNPREFPIPDGLRDHITAALQAGETNYPPSDGVLDLRQAVQRFYERSLGLKYPLEGIVIAGGARPVIYGTFRSVLDAGDTVVYPVPSWNNNHYAHMMDAKSAVVVTDAARGFMPTVEQLTPHLGNARLLCLCSPLNPTGTMIEPDVLGAICERVVAENREREKQGRKPLILMYDQIYWVLSFGAAKHVTPVALVPEVAPYTVFVDGISKAFAATGVRVGWGVGPPSIISRMRDVLGHVGAWAPKAEQVAVARYLDDTAATGAFLKVMHERVEARLEALHQGFTRMREAGLPVQHIAPQGAIYLSVRFDLVGKGGLRTNNDIRKLLLEKANLGVVPFQAFGLDADTGWFRLSVGATSVKEIEEALPRVEATLRAVLAAGT</sequence>
<feature type="domain" description="Aminotransferase class I/classII large" evidence="6">
    <location>
        <begin position="47"/>
        <end position="421"/>
    </location>
</feature>
<evidence type="ECO:0000256" key="2">
    <source>
        <dbReference type="ARBA" id="ARBA00007441"/>
    </source>
</evidence>
<dbReference type="InterPro" id="IPR015422">
    <property type="entry name" value="PyrdxlP-dep_Trfase_small"/>
</dbReference>
<reference evidence="7 8" key="1">
    <citation type="journal article" date="2016" name="PLoS ONE">
        <title>Complete Genome Sequence and Comparative Genomics of a Novel Myxobacterium Myxococcus hansupus.</title>
        <authorList>
            <person name="Sharma G."/>
            <person name="Narwani T."/>
            <person name="Subramanian S."/>
        </authorList>
    </citation>
    <scope>NUCLEOTIDE SEQUENCE [LARGE SCALE GENOMIC DNA]</scope>
    <source>
        <strain evidence="8">mixupus</strain>
    </source>
</reference>
<dbReference type="KEGG" id="mym:A176_006496"/>
<dbReference type="STRING" id="1297742.A176_006496"/>
<dbReference type="Gene3D" id="3.40.640.10">
    <property type="entry name" value="Type I PLP-dependent aspartate aminotransferase-like (Major domain)"/>
    <property type="match status" value="1"/>
</dbReference>
<proteinExistence type="inferred from homology"/>